<gene>
    <name evidence="3" type="primary">LANCL2</name>
    <name evidence="3" type="ORF">BLAG_LOCUS18681</name>
</gene>
<dbReference type="CDD" id="cd04794">
    <property type="entry name" value="euk_LANCL"/>
    <property type="match status" value="1"/>
</dbReference>
<evidence type="ECO:0000256" key="2">
    <source>
        <dbReference type="PIRSR" id="PIRSR607822-1"/>
    </source>
</evidence>
<dbReference type="PANTHER" id="PTHR12736">
    <property type="entry name" value="LANC-LIKE PROTEIN"/>
    <property type="match status" value="1"/>
</dbReference>
<dbReference type="SUPFAM" id="SSF158745">
    <property type="entry name" value="LanC-like"/>
    <property type="match status" value="1"/>
</dbReference>
<dbReference type="OrthoDB" id="10257263at2759"/>
<organism evidence="3 4">
    <name type="scientific">Branchiostoma lanceolatum</name>
    <name type="common">Common lancelet</name>
    <name type="synonym">Amphioxus lanceolatum</name>
    <dbReference type="NCBI Taxonomy" id="7740"/>
    <lineage>
        <taxon>Eukaryota</taxon>
        <taxon>Metazoa</taxon>
        <taxon>Chordata</taxon>
        <taxon>Cephalochordata</taxon>
        <taxon>Leptocardii</taxon>
        <taxon>Amphioxiformes</taxon>
        <taxon>Branchiostomatidae</taxon>
        <taxon>Branchiostoma</taxon>
    </lineage>
</organism>
<dbReference type="GO" id="GO:0046872">
    <property type="term" value="F:metal ion binding"/>
    <property type="evidence" value="ECO:0007669"/>
    <property type="project" value="UniProtKB-KW"/>
</dbReference>
<keyword evidence="4" id="KW-1185">Reference proteome</keyword>
<feature type="binding site" evidence="2">
    <location>
        <position position="326"/>
    </location>
    <ligand>
        <name>Zn(2+)</name>
        <dbReference type="ChEBI" id="CHEBI:29105"/>
    </ligand>
</feature>
<evidence type="ECO:0000313" key="4">
    <source>
        <dbReference type="Proteomes" id="UP000838412"/>
    </source>
</evidence>
<feature type="binding site" evidence="2">
    <location>
        <position position="280"/>
    </location>
    <ligand>
        <name>Zn(2+)</name>
        <dbReference type="ChEBI" id="CHEBI:29105"/>
    </ligand>
</feature>
<sequence length="403" mass="44445">MDDRCFPNPYGDYNAGSVQLLEPDGQLLASLAGRIRAALPGLLKQVEDGQRSESGHDYSVYTGSTGISLLYLHLAQVFKDDARDDFLKKALEWVQPGLKHLKRKRLTFLCGDAGPLTVGAVIYHRMGLQEARDGCLSKLQALSLDALNLRSDLPDEVLYGRAGYLFALMFVRKNISDHAVDEKLVDKVVQAIVSSGQVLSRQEKSSSPLKYMWHGKHYVGAAHGMAGIYCQLMQTPSAAAKAALPGLVKPSVDYLRKLQFPSGNYPSSLGNTSDKLVHWCHGAPGAIHTLMAGYRAFQDGAYLDEAKLCADVIWQRGLLKKGYSICHGTAGNGYAFLSMYRLTNDKMYLYRAAKFAEWCLDYGKHGCRTPDRPFSLFEGLAGAVYFLADILNPESARFPAFEL</sequence>
<evidence type="ECO:0000256" key="1">
    <source>
        <dbReference type="ARBA" id="ARBA00007179"/>
    </source>
</evidence>
<comment type="similarity">
    <text evidence="1">Belongs to the LanC-like protein family.</text>
</comment>
<accession>A0A8J9ZVD0</accession>
<evidence type="ECO:0000313" key="3">
    <source>
        <dbReference type="EMBL" id="CAH1264248.1"/>
    </source>
</evidence>
<dbReference type="Proteomes" id="UP000838412">
    <property type="component" value="Chromosome 4"/>
</dbReference>
<dbReference type="SMART" id="SM01260">
    <property type="entry name" value="LANC_like"/>
    <property type="match status" value="1"/>
</dbReference>
<dbReference type="GO" id="GO:0005975">
    <property type="term" value="P:carbohydrate metabolic process"/>
    <property type="evidence" value="ECO:0007669"/>
    <property type="project" value="InterPro"/>
</dbReference>
<dbReference type="Gene3D" id="1.50.10.10">
    <property type="match status" value="1"/>
</dbReference>
<protein>
    <submittedName>
        <fullName evidence="3">LANCL2 protein</fullName>
    </submittedName>
</protein>
<dbReference type="Pfam" id="PF05147">
    <property type="entry name" value="LANC_like"/>
    <property type="match status" value="1"/>
</dbReference>
<name>A0A8J9ZVD0_BRALA</name>
<dbReference type="GO" id="GO:0031179">
    <property type="term" value="P:peptide modification"/>
    <property type="evidence" value="ECO:0007669"/>
    <property type="project" value="InterPro"/>
</dbReference>
<dbReference type="InterPro" id="IPR020464">
    <property type="entry name" value="LanC-like_prot_euk"/>
</dbReference>
<dbReference type="PRINTS" id="PR01950">
    <property type="entry name" value="LANCSUPER"/>
</dbReference>
<reference evidence="3" key="1">
    <citation type="submission" date="2022-01" db="EMBL/GenBank/DDBJ databases">
        <authorList>
            <person name="Braso-Vives M."/>
        </authorList>
    </citation>
    <scope>NUCLEOTIDE SEQUENCE</scope>
</reference>
<keyword evidence="2" id="KW-0862">Zinc</keyword>
<dbReference type="PANTHER" id="PTHR12736:SF21">
    <property type="entry name" value="LANC-LIKE PROTEIN 2"/>
    <property type="match status" value="1"/>
</dbReference>
<dbReference type="GO" id="GO:0005886">
    <property type="term" value="C:plasma membrane"/>
    <property type="evidence" value="ECO:0007669"/>
    <property type="project" value="TreeGrafter"/>
</dbReference>
<keyword evidence="2" id="KW-0479">Metal-binding</keyword>
<dbReference type="AlphaFoldDB" id="A0A8J9ZVD0"/>
<feature type="binding site" evidence="2">
    <location>
        <position position="327"/>
    </location>
    <ligand>
        <name>Zn(2+)</name>
        <dbReference type="ChEBI" id="CHEBI:29105"/>
    </ligand>
</feature>
<dbReference type="InterPro" id="IPR012341">
    <property type="entry name" value="6hp_glycosidase-like_sf"/>
</dbReference>
<dbReference type="PRINTS" id="PR01951">
    <property type="entry name" value="LANCEUKARYTE"/>
</dbReference>
<dbReference type="EMBL" id="OV696689">
    <property type="protein sequence ID" value="CAH1264248.1"/>
    <property type="molecule type" value="Genomic_DNA"/>
</dbReference>
<dbReference type="InterPro" id="IPR007822">
    <property type="entry name" value="LANC-like"/>
</dbReference>
<proteinExistence type="inferred from homology"/>